<evidence type="ECO:0000313" key="2">
    <source>
        <dbReference type="EMBL" id="PAP75346.1"/>
    </source>
</evidence>
<feature type="domain" description="DDH" evidence="1">
    <location>
        <begin position="26"/>
        <end position="144"/>
    </location>
</feature>
<evidence type="ECO:0000313" key="3">
    <source>
        <dbReference type="Proteomes" id="UP000216339"/>
    </source>
</evidence>
<dbReference type="PANTHER" id="PTHR30255">
    <property type="entry name" value="SINGLE-STRANDED-DNA-SPECIFIC EXONUCLEASE RECJ"/>
    <property type="match status" value="1"/>
</dbReference>
<proteinExistence type="predicted"/>
<protein>
    <recommendedName>
        <fullName evidence="1">DDH domain-containing protein</fullName>
    </recommendedName>
</protein>
<keyword evidence="3" id="KW-1185">Reference proteome</keyword>
<comment type="caution">
    <text evidence="2">The sequence shown here is derived from an EMBL/GenBank/DDBJ whole genome shotgun (WGS) entry which is preliminary data.</text>
</comment>
<dbReference type="InterPro" id="IPR051673">
    <property type="entry name" value="SSDNA_exonuclease_RecJ"/>
</dbReference>
<name>A0A271IVS4_9BACT</name>
<evidence type="ECO:0000259" key="1">
    <source>
        <dbReference type="Pfam" id="PF01368"/>
    </source>
</evidence>
<dbReference type="Proteomes" id="UP000216339">
    <property type="component" value="Unassembled WGS sequence"/>
</dbReference>
<reference evidence="2 3" key="1">
    <citation type="submission" date="2016-11" db="EMBL/GenBank/DDBJ databases">
        <title>Study of marine rhodopsin-containing bacteria.</title>
        <authorList>
            <person name="Yoshizawa S."/>
            <person name="Kumagai Y."/>
            <person name="Kogure K."/>
        </authorList>
    </citation>
    <scope>NUCLEOTIDE SEQUENCE [LARGE SCALE GENOMIC DNA]</scope>
    <source>
        <strain evidence="2 3">SAORIC-28</strain>
    </source>
</reference>
<dbReference type="AlphaFoldDB" id="A0A271IVS4"/>
<dbReference type="InterPro" id="IPR001667">
    <property type="entry name" value="DDH_dom"/>
</dbReference>
<dbReference type="EMBL" id="MQWD01000001">
    <property type="protein sequence ID" value="PAP75346.1"/>
    <property type="molecule type" value="Genomic_DNA"/>
</dbReference>
<dbReference type="PANTHER" id="PTHR30255:SF2">
    <property type="entry name" value="SINGLE-STRANDED-DNA-SPECIFIC EXONUCLEASE RECJ"/>
    <property type="match status" value="1"/>
</dbReference>
<dbReference type="GO" id="GO:0004527">
    <property type="term" value="F:exonuclease activity"/>
    <property type="evidence" value="ECO:0007669"/>
    <property type="project" value="UniProtKB-KW"/>
</dbReference>
<dbReference type="InterPro" id="IPR038763">
    <property type="entry name" value="DHH_sf"/>
</dbReference>
<dbReference type="Pfam" id="PF01368">
    <property type="entry name" value="DHH"/>
    <property type="match status" value="1"/>
</dbReference>
<accession>A0A271IVS4</accession>
<gene>
    <name evidence="2" type="ORF">BSZ37_02235</name>
</gene>
<dbReference type="OrthoDB" id="868021at2"/>
<dbReference type="RefSeq" id="WP_095508980.1">
    <property type="nucleotide sequence ID" value="NZ_MQWD01000001.1"/>
</dbReference>
<dbReference type="Gene3D" id="3.90.1640.30">
    <property type="match status" value="1"/>
</dbReference>
<sequence length="372" mass="39804">MTYAAHLAEARATFRDWLDAIPEAGRVVVLCHFDADGLAAGALFGRGLLRLGETLGEVVVVPSGRDESAFSDGARERLAALAPDALLVTDLGVNARGTLEESGVPVLYVDHHRPSGAPEGAFVVSGYEWEPIPCSAWLAYDLLAGEAEVDDLDWIAAVGVISDLGEKAPWPRLPAVKKARTAKWLKETVALVNAARRAPTFDAQTALDALMRFDDSKALAQSEAPPVDRLRQAREAVKAELAEARKAAPVFSERDATVPAGVAPDGLRFALVTIDSPAQVHPLIAQQWRGRLKGYPVICANVGYLDGIVAFSTRTSRRDVRLPVLYQSIDTPGWNGRWGHGHDQASGGHLPPDVFNGVLDALGFGPEAHVPV</sequence>
<dbReference type="SUPFAM" id="SSF64182">
    <property type="entry name" value="DHH phosphoesterases"/>
    <property type="match status" value="1"/>
</dbReference>
<organism evidence="2 3">
    <name type="scientific">Rubrivirga marina</name>
    <dbReference type="NCBI Taxonomy" id="1196024"/>
    <lineage>
        <taxon>Bacteria</taxon>
        <taxon>Pseudomonadati</taxon>
        <taxon>Rhodothermota</taxon>
        <taxon>Rhodothermia</taxon>
        <taxon>Rhodothermales</taxon>
        <taxon>Rubricoccaceae</taxon>
        <taxon>Rubrivirga</taxon>
    </lineage>
</organism>